<dbReference type="OrthoDB" id="2959394at2"/>
<gene>
    <name evidence="1" type="ORF">SAMN05216389_102400</name>
</gene>
<dbReference type="Proteomes" id="UP000198618">
    <property type="component" value="Unassembled WGS sequence"/>
</dbReference>
<protein>
    <submittedName>
        <fullName evidence="1">Uncharacterized protein</fullName>
    </submittedName>
</protein>
<organism evidence="1 2">
    <name type="scientific">Oceanobacillus limi</name>
    <dbReference type="NCBI Taxonomy" id="930131"/>
    <lineage>
        <taxon>Bacteria</taxon>
        <taxon>Bacillati</taxon>
        <taxon>Bacillota</taxon>
        <taxon>Bacilli</taxon>
        <taxon>Bacillales</taxon>
        <taxon>Bacillaceae</taxon>
        <taxon>Oceanobacillus</taxon>
    </lineage>
</organism>
<evidence type="ECO:0000313" key="1">
    <source>
        <dbReference type="EMBL" id="SES83708.1"/>
    </source>
</evidence>
<dbReference type="AlphaFoldDB" id="A0A1H9ZPM2"/>
<keyword evidence="2" id="KW-1185">Reference proteome</keyword>
<dbReference type="STRING" id="930131.SAMN05216389_102400"/>
<name>A0A1H9ZPM2_9BACI</name>
<dbReference type="EMBL" id="FOHE01000002">
    <property type="protein sequence ID" value="SES83708.1"/>
    <property type="molecule type" value="Genomic_DNA"/>
</dbReference>
<sequence length="285" mass="33510">MKQPFIILILFALVTSFGIYYVVNNNAQQVITYFPLDENASFEEAVTKLDFIKQDNSTSTIDWTSLSKSDPKLYLRQDVSLLFANGMLKGIRTKWLQNETDIKLEQKMKNKGDTLWQSISFHHGEVHGPEDLIKSIQKMTYDQLYVYDSNIDGLHAFHKPSNQSEQLEMKMLHNQRNQNTLKYWQSLMHHFSIESDNYHLIPLTELYQYQSKNFPKLSRARTDKIIGQLWEGLYKNYIIPITDSKEMKSSSYMPIILLDKQNTHLYVLFELNGKKERLIQKITPE</sequence>
<evidence type="ECO:0000313" key="2">
    <source>
        <dbReference type="Proteomes" id="UP000198618"/>
    </source>
</evidence>
<proteinExistence type="predicted"/>
<reference evidence="1 2" key="1">
    <citation type="submission" date="2016-10" db="EMBL/GenBank/DDBJ databases">
        <authorList>
            <person name="de Groot N.N."/>
        </authorList>
    </citation>
    <scope>NUCLEOTIDE SEQUENCE [LARGE SCALE GENOMIC DNA]</scope>
    <source>
        <strain evidence="1 2">IBRC-M 10780</strain>
    </source>
</reference>
<accession>A0A1H9ZPM2</accession>
<dbReference type="RefSeq" id="WP_090867174.1">
    <property type="nucleotide sequence ID" value="NZ_FOHE01000002.1"/>
</dbReference>